<dbReference type="GO" id="GO:1904263">
    <property type="term" value="P:positive regulation of TORC1 signaling"/>
    <property type="evidence" value="ECO:0007669"/>
    <property type="project" value="TreeGrafter"/>
</dbReference>
<keyword evidence="10" id="KW-1185">Reference proteome</keyword>
<accession>A0A0B2W0C5</accession>
<dbReference type="InterPro" id="IPR039400">
    <property type="entry name" value="RagC/D"/>
</dbReference>
<evidence type="ECO:0000256" key="1">
    <source>
        <dbReference type="ARBA" id="ARBA00004308"/>
    </source>
</evidence>
<evidence type="ECO:0000256" key="8">
    <source>
        <dbReference type="RuleBase" id="RU367014"/>
    </source>
</evidence>
<dbReference type="OrthoDB" id="26136at2759"/>
<dbReference type="Proteomes" id="UP000031036">
    <property type="component" value="Unassembled WGS sequence"/>
</dbReference>
<dbReference type="GO" id="GO:1990131">
    <property type="term" value="C:Gtr1-Gtr2 GTPase complex"/>
    <property type="evidence" value="ECO:0007669"/>
    <property type="project" value="TreeGrafter"/>
</dbReference>
<dbReference type="STRING" id="6265.A0A0B2W0C5"/>
<evidence type="ECO:0000313" key="9">
    <source>
        <dbReference type="EMBL" id="KHN87114.1"/>
    </source>
</evidence>
<keyword evidence="6" id="KW-0472">Membrane</keyword>
<evidence type="ECO:0000256" key="7">
    <source>
        <dbReference type="ARBA" id="ARBA00049117"/>
    </source>
</evidence>
<comment type="similarity">
    <text evidence="2 8">Belongs to the GTR/RAG GTP-binding protein family.</text>
</comment>
<evidence type="ECO:0000256" key="4">
    <source>
        <dbReference type="ARBA" id="ARBA00022801"/>
    </source>
</evidence>
<dbReference type="GO" id="GO:0003924">
    <property type="term" value="F:GTPase activity"/>
    <property type="evidence" value="ECO:0007669"/>
    <property type="project" value="TreeGrafter"/>
</dbReference>
<dbReference type="GO" id="GO:0005634">
    <property type="term" value="C:nucleus"/>
    <property type="evidence" value="ECO:0007669"/>
    <property type="project" value="TreeGrafter"/>
</dbReference>
<dbReference type="Gene3D" id="3.30.450.190">
    <property type="match status" value="2"/>
</dbReference>
<evidence type="ECO:0000313" key="10">
    <source>
        <dbReference type="Proteomes" id="UP000031036"/>
    </source>
</evidence>
<dbReference type="PANTHER" id="PTHR11259:SF2">
    <property type="entry name" value="GH16429P"/>
    <property type="match status" value="1"/>
</dbReference>
<evidence type="ECO:0000256" key="2">
    <source>
        <dbReference type="ARBA" id="ARBA00007756"/>
    </source>
</evidence>
<comment type="caution">
    <text evidence="9">The sequence shown here is derived from an EMBL/GenBank/DDBJ whole genome shotgun (WGS) entry which is preliminary data.</text>
</comment>
<proteinExistence type="inferred from homology"/>
<evidence type="ECO:0000256" key="3">
    <source>
        <dbReference type="ARBA" id="ARBA00022741"/>
    </source>
</evidence>
<dbReference type="SUPFAM" id="SSF52540">
    <property type="entry name" value="P-loop containing nucleoside triphosphate hydrolases"/>
    <property type="match status" value="1"/>
</dbReference>
<dbReference type="PANTHER" id="PTHR11259">
    <property type="entry name" value="RAS-RELATED GTP BINDING RAG/GTR YEAST"/>
    <property type="match status" value="1"/>
</dbReference>
<dbReference type="InterPro" id="IPR006762">
    <property type="entry name" value="Gtr1_RagA"/>
</dbReference>
<evidence type="ECO:0000256" key="6">
    <source>
        <dbReference type="ARBA" id="ARBA00023136"/>
    </source>
</evidence>
<protein>
    <submittedName>
        <fullName evidence="9">Ras-related GTP-binding protein D</fullName>
    </submittedName>
</protein>
<sequence>MMSESVWKDNEEEYEYGLGDDDSDDVTANQKPTVVLMGLKRSGKTSIRKVVFNKMSPNETLFVESTPRVTTETVTSSFINFETIEFPGQMSPFDAAMDPHGTFARCGALLFVIDAQDDYTEALKRMCEYFKRAYAINSNIKFEVFIHKVDGLNEEIKLETQRDIFQRVQDDMSDENLDQLHITYHLTSIYDHSIFEAFSKVVQKLIKQLSTLERLLDIFNQGSNVEKAFLFDVASKIYVATDSAPVDMATYELCCDMIDVTIDISAIYGCKDDSAISTAFDSQSQAVIHLKTDQVLFLRQVNMFLALVCIIRSENFEKQGLIDYNFQCFKDVNMFLALVCIIRSENFEKQGLIDYNFQCFKDLAMHME</sequence>
<dbReference type="GO" id="GO:0012505">
    <property type="term" value="C:endomembrane system"/>
    <property type="evidence" value="ECO:0007669"/>
    <property type="project" value="UniProtKB-SubCell"/>
</dbReference>
<evidence type="ECO:0000256" key="5">
    <source>
        <dbReference type="ARBA" id="ARBA00023134"/>
    </source>
</evidence>
<dbReference type="GO" id="GO:0005525">
    <property type="term" value="F:GTP binding"/>
    <property type="evidence" value="ECO:0007669"/>
    <property type="project" value="UniProtKB-UniRule"/>
</dbReference>
<dbReference type="InterPro" id="IPR027417">
    <property type="entry name" value="P-loop_NTPase"/>
</dbReference>
<comment type="subcellular location">
    <subcellularLocation>
        <location evidence="1">Endomembrane system</location>
    </subcellularLocation>
</comment>
<organism evidence="9 10">
    <name type="scientific">Toxocara canis</name>
    <name type="common">Canine roundworm</name>
    <dbReference type="NCBI Taxonomy" id="6265"/>
    <lineage>
        <taxon>Eukaryota</taxon>
        <taxon>Metazoa</taxon>
        <taxon>Ecdysozoa</taxon>
        <taxon>Nematoda</taxon>
        <taxon>Chromadorea</taxon>
        <taxon>Rhabditida</taxon>
        <taxon>Spirurina</taxon>
        <taxon>Ascaridomorpha</taxon>
        <taxon>Ascaridoidea</taxon>
        <taxon>Toxocaridae</taxon>
        <taxon>Toxocara</taxon>
    </lineage>
</organism>
<dbReference type="Pfam" id="PF04670">
    <property type="entry name" value="Gtr1_RagA"/>
    <property type="match status" value="1"/>
</dbReference>
<dbReference type="FunFam" id="3.30.450.190:FF:000001">
    <property type="entry name" value="Ras-related GTP-binding protein C"/>
    <property type="match status" value="1"/>
</dbReference>
<dbReference type="FunFam" id="3.40.50.300:FF:001086">
    <property type="entry name" value="GTP-binding protein GTR2"/>
    <property type="match status" value="1"/>
</dbReference>
<dbReference type="GO" id="GO:0005764">
    <property type="term" value="C:lysosome"/>
    <property type="evidence" value="ECO:0007669"/>
    <property type="project" value="TreeGrafter"/>
</dbReference>
<dbReference type="EMBL" id="JPKZ01000482">
    <property type="protein sequence ID" value="KHN87114.1"/>
    <property type="molecule type" value="Genomic_DNA"/>
</dbReference>
<comment type="catalytic activity">
    <reaction evidence="7">
        <text>GTP + H2O = GDP + phosphate + H(+)</text>
        <dbReference type="Rhea" id="RHEA:19669"/>
        <dbReference type="ChEBI" id="CHEBI:15377"/>
        <dbReference type="ChEBI" id="CHEBI:15378"/>
        <dbReference type="ChEBI" id="CHEBI:37565"/>
        <dbReference type="ChEBI" id="CHEBI:43474"/>
        <dbReference type="ChEBI" id="CHEBI:58189"/>
    </reaction>
    <physiologicalReaction direction="left-to-right" evidence="7">
        <dbReference type="Rhea" id="RHEA:19670"/>
    </physiologicalReaction>
</comment>
<gene>
    <name evidence="9" type="primary">RRAGD</name>
    <name evidence="9" type="ORF">Tcan_18850</name>
</gene>
<dbReference type="OMA" id="NCRTFQE"/>
<keyword evidence="5 8" id="KW-0342">GTP-binding</keyword>
<dbReference type="CDD" id="cd11385">
    <property type="entry name" value="RagC_like"/>
    <property type="match status" value="1"/>
</dbReference>
<keyword evidence="4" id="KW-0378">Hydrolase</keyword>
<reference evidence="9 10" key="1">
    <citation type="submission" date="2014-11" db="EMBL/GenBank/DDBJ databases">
        <title>Genetic blueprint of the zoonotic pathogen Toxocara canis.</title>
        <authorList>
            <person name="Zhu X.-Q."/>
            <person name="Korhonen P.K."/>
            <person name="Cai H."/>
            <person name="Young N.D."/>
            <person name="Nejsum P."/>
            <person name="von Samson-Himmelstjerna G."/>
            <person name="Boag P.R."/>
            <person name="Tan P."/>
            <person name="Li Q."/>
            <person name="Min J."/>
            <person name="Yang Y."/>
            <person name="Wang X."/>
            <person name="Fang X."/>
            <person name="Hall R.S."/>
            <person name="Hofmann A."/>
            <person name="Sternberg P.W."/>
            <person name="Jex A.R."/>
            <person name="Gasser R.B."/>
        </authorList>
    </citation>
    <scope>NUCLEOTIDE SEQUENCE [LARGE SCALE GENOMIC DNA]</scope>
    <source>
        <strain evidence="9">PN_DK_2014</strain>
    </source>
</reference>
<name>A0A0B2W0C5_TOXCA</name>
<dbReference type="Gene3D" id="3.40.50.300">
    <property type="entry name" value="P-loop containing nucleotide triphosphate hydrolases"/>
    <property type="match status" value="1"/>
</dbReference>
<dbReference type="AlphaFoldDB" id="A0A0B2W0C5"/>
<dbReference type="GO" id="GO:0010507">
    <property type="term" value="P:negative regulation of autophagy"/>
    <property type="evidence" value="ECO:0007669"/>
    <property type="project" value="TreeGrafter"/>
</dbReference>
<dbReference type="GO" id="GO:0009267">
    <property type="term" value="P:cellular response to starvation"/>
    <property type="evidence" value="ECO:0007669"/>
    <property type="project" value="TreeGrafter"/>
</dbReference>
<keyword evidence="3 8" id="KW-0547">Nucleotide-binding</keyword>